<organism evidence="1 2">
    <name type="scientific">[Clostridium] methylpentosum DSM 5476</name>
    <dbReference type="NCBI Taxonomy" id="537013"/>
    <lineage>
        <taxon>Bacteria</taxon>
        <taxon>Bacillati</taxon>
        <taxon>Bacillota</taxon>
        <taxon>Clostridia</taxon>
        <taxon>Eubacteriales</taxon>
        <taxon>Oscillospiraceae</taxon>
        <taxon>Oscillospiraceae incertae sedis</taxon>
    </lineage>
</organism>
<sequence length="40" mass="4674">MRRALGVRCFSYVVLAGENTNQIAAQMQNRLKTFRWRSNS</sequence>
<accession>C0ECK0</accession>
<dbReference type="AlphaFoldDB" id="C0ECK0"/>
<protein>
    <submittedName>
        <fullName evidence="1">Uncharacterized protein</fullName>
    </submittedName>
</protein>
<dbReference type="HOGENOM" id="CLU_3287473_0_0_9"/>
<evidence type="ECO:0000313" key="1">
    <source>
        <dbReference type="EMBL" id="EEG30816.1"/>
    </source>
</evidence>
<reference evidence="1 2" key="2">
    <citation type="submission" date="2009-02" db="EMBL/GenBank/DDBJ databases">
        <title>Draft genome sequence of Clostridium methylpentosum (DSM 5476).</title>
        <authorList>
            <person name="Sudarsanam P."/>
            <person name="Ley R."/>
            <person name="Guruge J."/>
            <person name="Turnbaugh P.J."/>
            <person name="Mahowald M."/>
            <person name="Liep D."/>
            <person name="Gordon J."/>
        </authorList>
    </citation>
    <scope>NUCLEOTIDE SEQUENCE [LARGE SCALE GENOMIC DNA]</scope>
    <source>
        <strain evidence="1 2">DSM 5476</strain>
    </source>
</reference>
<keyword evidence="2" id="KW-1185">Reference proteome</keyword>
<comment type="caution">
    <text evidence="1">The sequence shown here is derived from an EMBL/GenBank/DDBJ whole genome shotgun (WGS) entry which is preliminary data.</text>
</comment>
<reference evidence="1 2" key="1">
    <citation type="submission" date="2009-01" db="EMBL/GenBank/DDBJ databases">
        <authorList>
            <person name="Fulton L."/>
            <person name="Clifton S."/>
            <person name="Fulton B."/>
            <person name="Xu J."/>
            <person name="Minx P."/>
            <person name="Pepin K.H."/>
            <person name="Johnson M."/>
            <person name="Bhonagiri V."/>
            <person name="Nash W.E."/>
            <person name="Mardis E.R."/>
            <person name="Wilson R.K."/>
        </authorList>
    </citation>
    <scope>NUCLEOTIDE SEQUENCE [LARGE SCALE GENOMIC DNA]</scope>
    <source>
        <strain evidence="1 2">DSM 5476</strain>
    </source>
</reference>
<dbReference type="EMBL" id="ACEC01000052">
    <property type="protein sequence ID" value="EEG30816.1"/>
    <property type="molecule type" value="Genomic_DNA"/>
</dbReference>
<dbReference type="STRING" id="537013.CLOSTMETH_01571"/>
<name>C0ECK0_9FIRM</name>
<proteinExistence type="predicted"/>
<gene>
    <name evidence="1" type="ORF">CLOSTMETH_01571</name>
</gene>
<dbReference type="Proteomes" id="UP000003340">
    <property type="component" value="Unassembled WGS sequence"/>
</dbReference>
<evidence type="ECO:0000313" key="2">
    <source>
        <dbReference type="Proteomes" id="UP000003340"/>
    </source>
</evidence>